<dbReference type="Gene3D" id="3.40.50.620">
    <property type="entry name" value="HUPs"/>
    <property type="match status" value="2"/>
</dbReference>
<evidence type="ECO:0000259" key="2">
    <source>
        <dbReference type="Pfam" id="PF00582"/>
    </source>
</evidence>
<reference evidence="3 4" key="1">
    <citation type="submission" date="2020-03" db="EMBL/GenBank/DDBJ databases">
        <title>Whole genome shotgun sequence of Phytohabitans suffuscus NBRC 105367.</title>
        <authorList>
            <person name="Komaki H."/>
            <person name="Tamura T."/>
        </authorList>
    </citation>
    <scope>NUCLEOTIDE SEQUENCE [LARGE SCALE GENOMIC DNA]</scope>
    <source>
        <strain evidence="3 4">NBRC 105367</strain>
    </source>
</reference>
<dbReference type="PANTHER" id="PTHR31964">
    <property type="entry name" value="ADENINE NUCLEOTIDE ALPHA HYDROLASES-LIKE SUPERFAMILY PROTEIN"/>
    <property type="match status" value="1"/>
</dbReference>
<reference evidence="3 4" key="2">
    <citation type="submission" date="2020-03" db="EMBL/GenBank/DDBJ databases">
        <authorList>
            <person name="Ichikawa N."/>
            <person name="Kimura A."/>
            <person name="Kitahashi Y."/>
            <person name="Uohara A."/>
        </authorList>
    </citation>
    <scope>NUCLEOTIDE SEQUENCE [LARGE SCALE GENOMIC DNA]</scope>
    <source>
        <strain evidence="3 4">NBRC 105367</strain>
    </source>
</reference>
<feature type="domain" description="UspA" evidence="2">
    <location>
        <begin position="195"/>
        <end position="327"/>
    </location>
</feature>
<evidence type="ECO:0000313" key="3">
    <source>
        <dbReference type="EMBL" id="BCB89401.1"/>
    </source>
</evidence>
<accession>A0A6F8YU90</accession>
<comment type="similarity">
    <text evidence="1">Belongs to the universal stress protein A family.</text>
</comment>
<dbReference type="KEGG" id="psuu:Psuf_067140"/>
<dbReference type="Proteomes" id="UP000503011">
    <property type="component" value="Chromosome"/>
</dbReference>
<keyword evidence="4" id="KW-1185">Reference proteome</keyword>
<protein>
    <submittedName>
        <fullName evidence="3">Universal stress protein</fullName>
    </submittedName>
</protein>
<dbReference type="PRINTS" id="PR01438">
    <property type="entry name" value="UNVRSLSTRESS"/>
</dbReference>
<dbReference type="PANTHER" id="PTHR31964:SF113">
    <property type="entry name" value="USPA DOMAIN-CONTAINING PROTEIN"/>
    <property type="match status" value="1"/>
</dbReference>
<gene>
    <name evidence="3" type="ORF">Psuf_067140</name>
</gene>
<dbReference type="InterPro" id="IPR014729">
    <property type="entry name" value="Rossmann-like_a/b/a_fold"/>
</dbReference>
<dbReference type="Pfam" id="PF00582">
    <property type="entry name" value="Usp"/>
    <property type="match status" value="2"/>
</dbReference>
<evidence type="ECO:0000313" key="4">
    <source>
        <dbReference type="Proteomes" id="UP000503011"/>
    </source>
</evidence>
<name>A0A6F8YU90_9ACTN</name>
<dbReference type="SUPFAM" id="SSF52402">
    <property type="entry name" value="Adenine nucleotide alpha hydrolases-like"/>
    <property type="match status" value="2"/>
</dbReference>
<sequence length="331" mass="34138">MGSGRGAGAEGPGQGTRVALPKRRTVAQSAKKLVFLIVPLEEVMAASPIVVGYDASDGAHAALGWALDEGARTGDPVALVHAYEWPPEGGAIHLADSGEPGDGERRHAQEAVVTALAWARDTHPDVTVTGTAVRGAAAAVLVEQSKHARMMVLGSRGHGGFTGLLIGSTSLTVSVHAHCPVVVVRGQKPPGDAPVLVGVDGSEGAMLAAEFAFAEAAAGGTSLRVLRAWTPPPPRREPTARDPVEIAVTEQTETQEAITPLRDKYPQVSATVHVVAGQAGRVLVDATRGARLVVVGSRGMGGLRGMLLGSVSQQLLHHAHCPVAVVRERPT</sequence>
<dbReference type="EMBL" id="AP022871">
    <property type="protein sequence ID" value="BCB89401.1"/>
    <property type="molecule type" value="Genomic_DNA"/>
</dbReference>
<evidence type="ECO:0000256" key="1">
    <source>
        <dbReference type="ARBA" id="ARBA00008791"/>
    </source>
</evidence>
<organism evidence="3 4">
    <name type="scientific">Phytohabitans suffuscus</name>
    <dbReference type="NCBI Taxonomy" id="624315"/>
    <lineage>
        <taxon>Bacteria</taxon>
        <taxon>Bacillati</taxon>
        <taxon>Actinomycetota</taxon>
        <taxon>Actinomycetes</taxon>
        <taxon>Micromonosporales</taxon>
        <taxon>Micromonosporaceae</taxon>
    </lineage>
</organism>
<proteinExistence type="inferred from homology"/>
<dbReference type="AlphaFoldDB" id="A0A6F8YU90"/>
<dbReference type="InterPro" id="IPR006015">
    <property type="entry name" value="Universal_stress_UspA"/>
</dbReference>
<feature type="domain" description="UspA" evidence="2">
    <location>
        <begin position="48"/>
        <end position="185"/>
    </location>
</feature>
<dbReference type="InterPro" id="IPR006016">
    <property type="entry name" value="UspA"/>
</dbReference>